<feature type="transmembrane region" description="Helical" evidence="5">
    <location>
        <begin position="226"/>
        <end position="244"/>
    </location>
</feature>
<dbReference type="GO" id="GO:0043190">
    <property type="term" value="C:ATP-binding cassette (ABC) transporter complex"/>
    <property type="evidence" value="ECO:0007669"/>
    <property type="project" value="InterPro"/>
</dbReference>
<dbReference type="PANTHER" id="PTHR43027">
    <property type="entry name" value="DOXORUBICIN RESISTANCE ABC TRANSPORTER PERMEASE PROTEIN DRRC-RELATED"/>
    <property type="match status" value="1"/>
</dbReference>
<organism evidence="7 8">
    <name type="scientific">Clostridium amylolyticum</name>
    <dbReference type="NCBI Taxonomy" id="1121298"/>
    <lineage>
        <taxon>Bacteria</taxon>
        <taxon>Bacillati</taxon>
        <taxon>Bacillota</taxon>
        <taxon>Clostridia</taxon>
        <taxon>Eubacteriales</taxon>
        <taxon>Clostridiaceae</taxon>
        <taxon>Clostridium</taxon>
    </lineage>
</organism>
<protein>
    <recommendedName>
        <fullName evidence="5">Transport permease protein</fullName>
    </recommendedName>
</protein>
<evidence type="ECO:0000259" key="6">
    <source>
        <dbReference type="PROSITE" id="PS51012"/>
    </source>
</evidence>
<dbReference type="InterPro" id="IPR013525">
    <property type="entry name" value="ABC2_TM"/>
</dbReference>
<dbReference type="InterPro" id="IPR047817">
    <property type="entry name" value="ABC2_TM_bact-type"/>
</dbReference>
<dbReference type="InterPro" id="IPR052902">
    <property type="entry name" value="ABC-2_transporter"/>
</dbReference>
<dbReference type="RefSeq" id="WP_073006913.1">
    <property type="nucleotide sequence ID" value="NZ_FQZO01000003.1"/>
</dbReference>
<reference evidence="7 8" key="1">
    <citation type="submission" date="2016-11" db="EMBL/GenBank/DDBJ databases">
        <authorList>
            <person name="Jaros S."/>
            <person name="Januszkiewicz K."/>
            <person name="Wedrychowicz H."/>
        </authorList>
    </citation>
    <scope>NUCLEOTIDE SEQUENCE [LARGE SCALE GENOMIC DNA]</scope>
    <source>
        <strain evidence="7 8">DSM 21864</strain>
    </source>
</reference>
<proteinExistence type="inferred from homology"/>
<evidence type="ECO:0000256" key="2">
    <source>
        <dbReference type="ARBA" id="ARBA00022692"/>
    </source>
</evidence>
<keyword evidence="4 5" id="KW-0472">Membrane</keyword>
<feature type="transmembrane region" description="Helical" evidence="5">
    <location>
        <begin position="168"/>
        <end position="187"/>
    </location>
</feature>
<dbReference type="EMBL" id="FQZO01000003">
    <property type="protein sequence ID" value="SHJ19861.1"/>
    <property type="molecule type" value="Genomic_DNA"/>
</dbReference>
<dbReference type="PROSITE" id="PS51012">
    <property type="entry name" value="ABC_TM2"/>
    <property type="match status" value="1"/>
</dbReference>
<dbReference type="AlphaFoldDB" id="A0A1M6HCG5"/>
<evidence type="ECO:0000313" key="8">
    <source>
        <dbReference type="Proteomes" id="UP000184080"/>
    </source>
</evidence>
<feature type="transmembrane region" description="Helical" evidence="5">
    <location>
        <begin position="100"/>
        <end position="123"/>
    </location>
</feature>
<feature type="transmembrane region" description="Helical" evidence="5">
    <location>
        <begin position="135"/>
        <end position="156"/>
    </location>
</feature>
<keyword evidence="3 5" id="KW-1133">Transmembrane helix</keyword>
<gene>
    <name evidence="7" type="ORF">SAMN05444401_2469</name>
</gene>
<feature type="domain" description="ABC transmembrane type-2" evidence="6">
    <location>
        <begin position="20"/>
        <end position="247"/>
    </location>
</feature>
<dbReference type="Proteomes" id="UP000184080">
    <property type="component" value="Unassembled WGS sequence"/>
</dbReference>
<evidence type="ECO:0000256" key="1">
    <source>
        <dbReference type="ARBA" id="ARBA00004141"/>
    </source>
</evidence>
<sequence length="247" mass="27131">MKRLGALLRQEITLSLRNYISTFFAVLFPVIMLILFGSIYGNEGQEILHGYGSMDMTVPSYFGVSLGVLGLMTLPMTLAEYREKKVLKRFKATPVSPLSLLSANLIASIIIYIISIMFLVIVGKLAYDIKFEGEIPAVVCAVALSVLAIFALGLFIASIAKSAKSANAIGNLVYFPMLFLSGASIPYEKLPEAVQKFAKIFPLTYSVKFIKGVWFGNKLLDYKLEIAVLAGVTLVCLALSIKLFKYE</sequence>
<feature type="transmembrane region" description="Helical" evidence="5">
    <location>
        <begin position="20"/>
        <end position="40"/>
    </location>
</feature>
<dbReference type="PRINTS" id="PR00164">
    <property type="entry name" value="ABC2TRNSPORT"/>
</dbReference>
<name>A0A1M6HCG5_9CLOT</name>
<keyword evidence="5" id="KW-0813">Transport</keyword>
<keyword evidence="8" id="KW-1185">Reference proteome</keyword>
<comment type="subcellular location">
    <subcellularLocation>
        <location evidence="5">Cell membrane</location>
        <topology evidence="5">Multi-pass membrane protein</topology>
    </subcellularLocation>
    <subcellularLocation>
        <location evidence="1">Membrane</location>
        <topology evidence="1">Multi-pass membrane protein</topology>
    </subcellularLocation>
</comment>
<dbReference type="PIRSF" id="PIRSF006648">
    <property type="entry name" value="DrrB"/>
    <property type="match status" value="1"/>
</dbReference>
<keyword evidence="2 5" id="KW-0812">Transmembrane</keyword>
<evidence type="ECO:0000313" key="7">
    <source>
        <dbReference type="EMBL" id="SHJ19861.1"/>
    </source>
</evidence>
<accession>A0A1M6HCG5</accession>
<comment type="similarity">
    <text evidence="5">Belongs to the ABC-2 integral membrane protein family.</text>
</comment>
<dbReference type="STRING" id="1121298.SAMN05444401_2469"/>
<keyword evidence="5" id="KW-1003">Cell membrane</keyword>
<dbReference type="GO" id="GO:0140359">
    <property type="term" value="F:ABC-type transporter activity"/>
    <property type="evidence" value="ECO:0007669"/>
    <property type="project" value="InterPro"/>
</dbReference>
<dbReference type="PANTHER" id="PTHR43027:SF2">
    <property type="entry name" value="TRANSPORT PERMEASE PROTEIN"/>
    <property type="match status" value="1"/>
</dbReference>
<dbReference type="InterPro" id="IPR000412">
    <property type="entry name" value="ABC_2_transport"/>
</dbReference>
<feature type="transmembrane region" description="Helical" evidence="5">
    <location>
        <begin position="60"/>
        <end position="79"/>
    </location>
</feature>
<evidence type="ECO:0000256" key="5">
    <source>
        <dbReference type="RuleBase" id="RU361157"/>
    </source>
</evidence>
<evidence type="ECO:0000256" key="3">
    <source>
        <dbReference type="ARBA" id="ARBA00022989"/>
    </source>
</evidence>
<dbReference type="Pfam" id="PF01061">
    <property type="entry name" value="ABC2_membrane"/>
    <property type="match status" value="1"/>
</dbReference>
<evidence type="ECO:0000256" key="4">
    <source>
        <dbReference type="ARBA" id="ARBA00023136"/>
    </source>
</evidence>